<keyword evidence="6" id="KW-0472">Membrane</keyword>
<evidence type="ECO:0000256" key="2">
    <source>
        <dbReference type="ARBA" id="ARBA00022692"/>
    </source>
</evidence>
<evidence type="ECO:0000256" key="6">
    <source>
        <dbReference type="ARBA" id="ARBA00023136"/>
    </source>
</evidence>
<evidence type="ECO:0000256" key="5">
    <source>
        <dbReference type="ARBA" id="ARBA00023128"/>
    </source>
</evidence>
<comment type="caution">
    <text evidence="9">The sequence shown here is derived from an EMBL/GenBank/DDBJ whole genome shotgun (WGS) entry which is preliminary data.</text>
</comment>
<keyword evidence="3" id="KW-0999">Mitochondrion inner membrane</keyword>
<evidence type="ECO:0000256" key="3">
    <source>
        <dbReference type="ARBA" id="ARBA00022792"/>
    </source>
</evidence>
<organism evidence="9 10">
    <name type="scientific">Syncephalastrum racemosum</name>
    <name type="common">Filamentous fungus</name>
    <dbReference type="NCBI Taxonomy" id="13706"/>
    <lineage>
        <taxon>Eukaryota</taxon>
        <taxon>Fungi</taxon>
        <taxon>Fungi incertae sedis</taxon>
        <taxon>Mucoromycota</taxon>
        <taxon>Mucoromycotina</taxon>
        <taxon>Mucoromycetes</taxon>
        <taxon>Mucorales</taxon>
        <taxon>Syncephalastraceae</taxon>
        <taxon>Syncephalastrum</taxon>
    </lineage>
</organism>
<accession>A0A1X2HPA0</accession>
<dbReference type="Pfam" id="PF07766">
    <property type="entry name" value="LETM1_RBD"/>
    <property type="match status" value="1"/>
</dbReference>
<dbReference type="InterPro" id="IPR044202">
    <property type="entry name" value="LETM1/MDM38-like"/>
</dbReference>
<feature type="domain" description="Letm1 RBD" evidence="8">
    <location>
        <begin position="51"/>
        <end position="206"/>
    </location>
</feature>
<dbReference type="EMBL" id="MCGN01000002">
    <property type="protein sequence ID" value="ORZ01213.1"/>
    <property type="molecule type" value="Genomic_DNA"/>
</dbReference>
<evidence type="ECO:0000313" key="10">
    <source>
        <dbReference type="Proteomes" id="UP000242180"/>
    </source>
</evidence>
<gene>
    <name evidence="9" type="ORF">BCR43DRAFT_434492</name>
</gene>
<keyword evidence="5 7" id="KW-0496">Mitochondrion</keyword>
<dbReference type="PANTHER" id="PTHR14009:SF1">
    <property type="entry name" value="MITOCHONDRIAL PROTON_CALCIUM EXCHANGER PROTEIN"/>
    <property type="match status" value="1"/>
</dbReference>
<sequence length="206" mass="23580">MIKLIPFGIIFCILPESIPLWVIFVPGIIPSTCVTPAQIVCHPKQRKKLDAARQIRSASVIRQSKDIPGISAEDFLSRKSFIRIAKHYNEDFDLNRINRQNLLAMCRFMGLPGWGTRGMMQKRLDKHIEYLTEDDKVRIKSCGVNTLSLADLQQAAEERGMRSIDVSEDQLRKSLDYWISLQLSEQPISPGLLVFSRQFVLNSTYK</sequence>
<dbReference type="GO" id="GO:0005743">
    <property type="term" value="C:mitochondrial inner membrane"/>
    <property type="evidence" value="ECO:0007669"/>
    <property type="project" value="UniProtKB-SubCell"/>
</dbReference>
<proteinExistence type="predicted"/>
<comment type="subcellular location">
    <subcellularLocation>
        <location evidence="1">Mitochondrion inner membrane</location>
        <topology evidence="1">Single-pass membrane protein</topology>
    </subcellularLocation>
</comment>
<dbReference type="PROSITE" id="PS51758">
    <property type="entry name" value="LETM1_RBD"/>
    <property type="match status" value="1"/>
</dbReference>
<protein>
    <submittedName>
        <fullName evidence="9">LETM1-like protein-domain-containing protein</fullName>
    </submittedName>
</protein>
<dbReference type="STRING" id="13706.A0A1X2HPA0"/>
<dbReference type="OMA" id="IFCILPE"/>
<dbReference type="GO" id="GO:0043022">
    <property type="term" value="F:ribosome binding"/>
    <property type="evidence" value="ECO:0007669"/>
    <property type="project" value="InterPro"/>
</dbReference>
<evidence type="ECO:0000256" key="7">
    <source>
        <dbReference type="PROSITE-ProRule" id="PRU01094"/>
    </source>
</evidence>
<evidence type="ECO:0000313" key="9">
    <source>
        <dbReference type="EMBL" id="ORZ01213.1"/>
    </source>
</evidence>
<dbReference type="Proteomes" id="UP000242180">
    <property type="component" value="Unassembled WGS sequence"/>
</dbReference>
<evidence type="ECO:0000259" key="8">
    <source>
        <dbReference type="PROSITE" id="PS51758"/>
    </source>
</evidence>
<keyword evidence="10" id="KW-1185">Reference proteome</keyword>
<dbReference type="AlphaFoldDB" id="A0A1X2HPA0"/>
<dbReference type="InterPro" id="IPR033122">
    <property type="entry name" value="LETM1-like_RBD"/>
</dbReference>
<keyword evidence="2" id="KW-0812">Transmembrane</keyword>
<name>A0A1X2HPA0_SYNRA</name>
<dbReference type="InParanoid" id="A0A1X2HPA0"/>
<keyword evidence="4" id="KW-1133">Transmembrane helix</keyword>
<evidence type="ECO:0000256" key="1">
    <source>
        <dbReference type="ARBA" id="ARBA00004434"/>
    </source>
</evidence>
<evidence type="ECO:0000256" key="4">
    <source>
        <dbReference type="ARBA" id="ARBA00022989"/>
    </source>
</evidence>
<dbReference type="GO" id="GO:0030003">
    <property type="term" value="P:intracellular monoatomic cation homeostasis"/>
    <property type="evidence" value="ECO:0007669"/>
    <property type="project" value="TreeGrafter"/>
</dbReference>
<reference evidence="9 10" key="1">
    <citation type="submission" date="2016-07" db="EMBL/GenBank/DDBJ databases">
        <title>Pervasive Adenine N6-methylation of Active Genes in Fungi.</title>
        <authorList>
            <consortium name="DOE Joint Genome Institute"/>
            <person name="Mondo S.J."/>
            <person name="Dannebaum R.O."/>
            <person name="Kuo R.C."/>
            <person name="Labutti K."/>
            <person name="Haridas S."/>
            <person name="Kuo A."/>
            <person name="Salamov A."/>
            <person name="Ahrendt S.R."/>
            <person name="Lipzen A."/>
            <person name="Sullivan W."/>
            <person name="Andreopoulos W.B."/>
            <person name="Clum A."/>
            <person name="Lindquist E."/>
            <person name="Daum C."/>
            <person name="Ramamoorthy G.K."/>
            <person name="Gryganskyi A."/>
            <person name="Culley D."/>
            <person name="Magnuson J.K."/>
            <person name="James T.Y."/>
            <person name="O'Malley M.A."/>
            <person name="Stajich J.E."/>
            <person name="Spatafora J.W."/>
            <person name="Visel A."/>
            <person name="Grigoriev I.V."/>
        </authorList>
    </citation>
    <scope>NUCLEOTIDE SEQUENCE [LARGE SCALE GENOMIC DNA]</scope>
    <source>
        <strain evidence="9 10">NRRL 2496</strain>
    </source>
</reference>
<dbReference type="OrthoDB" id="73691at2759"/>
<dbReference type="PANTHER" id="PTHR14009">
    <property type="entry name" value="LEUCINE ZIPPER-EF-HAND CONTAINING TRANSMEMBRANE PROTEIN"/>
    <property type="match status" value="1"/>
</dbReference>